<dbReference type="OrthoDB" id="5197650at2"/>
<gene>
    <name evidence="2" type="ORF">DJ010_14480</name>
</gene>
<protein>
    <submittedName>
        <fullName evidence="2">Hemerythrin domain-containing protein</fullName>
    </submittedName>
</protein>
<organism evidence="2 3">
    <name type="scientific">Nocardioides silvaticus</name>
    <dbReference type="NCBI Taxonomy" id="2201891"/>
    <lineage>
        <taxon>Bacteria</taxon>
        <taxon>Bacillati</taxon>
        <taxon>Actinomycetota</taxon>
        <taxon>Actinomycetes</taxon>
        <taxon>Propionibacteriales</taxon>
        <taxon>Nocardioidaceae</taxon>
        <taxon>Nocardioides</taxon>
    </lineage>
</organism>
<dbReference type="CDD" id="cd12108">
    <property type="entry name" value="Hr-like"/>
    <property type="match status" value="1"/>
</dbReference>
<dbReference type="Pfam" id="PF01814">
    <property type="entry name" value="Hemerythrin"/>
    <property type="match status" value="1"/>
</dbReference>
<keyword evidence="3" id="KW-1185">Reference proteome</keyword>
<dbReference type="Gene3D" id="1.20.120.520">
    <property type="entry name" value="nmb1532 protein domain like"/>
    <property type="match status" value="1"/>
</dbReference>
<dbReference type="InterPro" id="IPR012312">
    <property type="entry name" value="Hemerythrin-like"/>
</dbReference>
<reference evidence="2 3" key="1">
    <citation type="submission" date="2018-05" db="EMBL/GenBank/DDBJ databases">
        <title>Nocardioides silvaticus genome.</title>
        <authorList>
            <person name="Li C."/>
            <person name="Wang G."/>
        </authorList>
    </citation>
    <scope>NUCLEOTIDE SEQUENCE [LARGE SCALE GENOMIC DNA]</scope>
    <source>
        <strain evidence="2 3">CCTCC AB 2018079</strain>
    </source>
</reference>
<dbReference type="InterPro" id="IPR053206">
    <property type="entry name" value="Dimeric_xanthone_biosynth"/>
</dbReference>
<comment type="caution">
    <text evidence="2">The sequence shown here is derived from an EMBL/GenBank/DDBJ whole genome shotgun (WGS) entry which is preliminary data.</text>
</comment>
<feature type="domain" description="Hemerythrin-like" evidence="1">
    <location>
        <begin position="30"/>
        <end position="159"/>
    </location>
</feature>
<dbReference type="PANTHER" id="PTHR38048">
    <property type="entry name" value="EXPRESSED PROTEIN"/>
    <property type="match status" value="1"/>
</dbReference>
<evidence type="ECO:0000313" key="3">
    <source>
        <dbReference type="Proteomes" id="UP000245507"/>
    </source>
</evidence>
<evidence type="ECO:0000313" key="2">
    <source>
        <dbReference type="EMBL" id="PWN02311.1"/>
    </source>
</evidence>
<dbReference type="EMBL" id="QGDD01000006">
    <property type="protein sequence ID" value="PWN02311.1"/>
    <property type="molecule type" value="Genomic_DNA"/>
</dbReference>
<dbReference type="AlphaFoldDB" id="A0A316TFT9"/>
<proteinExistence type="predicted"/>
<sequence length="236" mass="27375">MTTTPHPDQVRLPGQAAAPDGPIDMYPMYLMHHAFRRDLDRFVAAATRTPADDRRTWHRLVRRWDVFAKALHDHHRSEDRYIWPYLAGRVDDAERRVLAEMEAEHGRIDPLLAACRHGLESMTEAASEERRTALRATLEAARNVLGEHLGHEETDAIPVIQRRIPLEEWRRLEKEELRKESRLTDVLVVVPWALDGVPDDVRERVFAAPGGAAFKVLWRLTRGRFARREARAFRYA</sequence>
<dbReference type="Proteomes" id="UP000245507">
    <property type="component" value="Unassembled WGS sequence"/>
</dbReference>
<name>A0A316TFT9_9ACTN</name>
<dbReference type="RefSeq" id="WP_109694956.1">
    <property type="nucleotide sequence ID" value="NZ_QGDD01000006.1"/>
</dbReference>
<dbReference type="PANTHER" id="PTHR38048:SF2">
    <property type="entry name" value="HEMERYTHRIN-LIKE DOMAIN-CONTAINING PROTEIN"/>
    <property type="match status" value="1"/>
</dbReference>
<evidence type="ECO:0000259" key="1">
    <source>
        <dbReference type="Pfam" id="PF01814"/>
    </source>
</evidence>
<accession>A0A316TFT9</accession>